<reference evidence="2" key="1">
    <citation type="submission" date="2014-09" db="EMBL/GenBank/DDBJ databases">
        <authorList>
            <person name="Mudge J."/>
            <person name="Ramaraj T."/>
            <person name="Lindquist I.E."/>
            <person name="Bharti A.K."/>
            <person name="Sundararajan A."/>
            <person name="Cameron C.T."/>
            <person name="Woodward J.E."/>
            <person name="May G.D."/>
            <person name="Brubaker C."/>
            <person name="Broadhvest J."/>
            <person name="Wilkins T.A."/>
        </authorList>
    </citation>
    <scope>NUCLEOTIDE SEQUENCE</scope>
    <source>
        <strain evidence="2">cv. AKA8401</strain>
    </source>
</reference>
<sequence>MSSGIVIEVIYTIINLGAFKSLFSNLWHV</sequence>
<dbReference type="AlphaFoldDB" id="A0A0B0P5M6"/>
<protein>
    <submittedName>
        <fullName evidence="1">Uncharacterized protein</fullName>
    </submittedName>
</protein>
<dbReference type="EMBL" id="KN413043">
    <property type="protein sequence ID" value="KHG19434.1"/>
    <property type="molecule type" value="Genomic_DNA"/>
</dbReference>
<name>A0A0B0P5M6_GOSAR</name>
<evidence type="ECO:0000313" key="2">
    <source>
        <dbReference type="Proteomes" id="UP000032142"/>
    </source>
</evidence>
<evidence type="ECO:0000313" key="1">
    <source>
        <dbReference type="EMBL" id="KHG19434.1"/>
    </source>
</evidence>
<accession>A0A0B0P5M6</accession>
<gene>
    <name evidence="1" type="ORF">F383_26271</name>
</gene>
<proteinExistence type="predicted"/>
<keyword evidence="2" id="KW-1185">Reference proteome</keyword>
<organism evidence="1 2">
    <name type="scientific">Gossypium arboreum</name>
    <name type="common">Tree cotton</name>
    <name type="synonym">Gossypium nanking</name>
    <dbReference type="NCBI Taxonomy" id="29729"/>
    <lineage>
        <taxon>Eukaryota</taxon>
        <taxon>Viridiplantae</taxon>
        <taxon>Streptophyta</taxon>
        <taxon>Embryophyta</taxon>
        <taxon>Tracheophyta</taxon>
        <taxon>Spermatophyta</taxon>
        <taxon>Magnoliopsida</taxon>
        <taxon>eudicotyledons</taxon>
        <taxon>Gunneridae</taxon>
        <taxon>Pentapetalae</taxon>
        <taxon>rosids</taxon>
        <taxon>malvids</taxon>
        <taxon>Malvales</taxon>
        <taxon>Malvaceae</taxon>
        <taxon>Malvoideae</taxon>
        <taxon>Gossypium</taxon>
    </lineage>
</organism>
<dbReference type="Proteomes" id="UP000032142">
    <property type="component" value="Unassembled WGS sequence"/>
</dbReference>